<gene>
    <name evidence="3" type="ORF">GCM10022236_20940</name>
</gene>
<feature type="domain" description="Serine aminopeptidase S33" evidence="2">
    <location>
        <begin position="61"/>
        <end position="276"/>
    </location>
</feature>
<dbReference type="RefSeq" id="WP_344804151.1">
    <property type="nucleotide sequence ID" value="NZ_BAABAB010000014.1"/>
</dbReference>
<dbReference type="SUPFAM" id="SSF53474">
    <property type="entry name" value="alpha/beta-Hydrolases"/>
    <property type="match status" value="1"/>
</dbReference>
<dbReference type="PIRSF" id="PIRSF017388">
    <property type="entry name" value="Esterase_lipase"/>
    <property type="match status" value="1"/>
</dbReference>
<dbReference type="Proteomes" id="UP001501490">
    <property type="component" value="Unassembled WGS sequence"/>
</dbReference>
<dbReference type="InterPro" id="IPR012354">
    <property type="entry name" value="Esterase_lipase"/>
</dbReference>
<dbReference type="InterPro" id="IPR022742">
    <property type="entry name" value="Hydrolase_4"/>
</dbReference>
<organism evidence="3 4">
    <name type="scientific">Microlunatus ginsengisoli</name>
    <dbReference type="NCBI Taxonomy" id="363863"/>
    <lineage>
        <taxon>Bacteria</taxon>
        <taxon>Bacillati</taxon>
        <taxon>Actinomycetota</taxon>
        <taxon>Actinomycetes</taxon>
        <taxon>Propionibacteriales</taxon>
        <taxon>Propionibacteriaceae</taxon>
        <taxon>Microlunatus</taxon>
    </lineage>
</organism>
<dbReference type="InterPro" id="IPR050266">
    <property type="entry name" value="AB_hydrolase_sf"/>
</dbReference>
<keyword evidence="4" id="KW-1185">Reference proteome</keyword>
<evidence type="ECO:0000256" key="1">
    <source>
        <dbReference type="ARBA" id="ARBA00022801"/>
    </source>
</evidence>
<protein>
    <submittedName>
        <fullName evidence="3">Alpha/beta fold hydrolase</fullName>
    </submittedName>
</protein>
<comment type="caution">
    <text evidence="3">The sequence shown here is derived from an EMBL/GenBank/DDBJ whole genome shotgun (WGS) entry which is preliminary data.</text>
</comment>
<reference evidence="4" key="1">
    <citation type="journal article" date="2019" name="Int. J. Syst. Evol. Microbiol.">
        <title>The Global Catalogue of Microorganisms (GCM) 10K type strain sequencing project: providing services to taxonomists for standard genome sequencing and annotation.</title>
        <authorList>
            <consortium name="The Broad Institute Genomics Platform"/>
            <consortium name="The Broad Institute Genome Sequencing Center for Infectious Disease"/>
            <person name="Wu L."/>
            <person name="Ma J."/>
        </authorList>
    </citation>
    <scope>NUCLEOTIDE SEQUENCE [LARGE SCALE GENOMIC DNA]</scope>
    <source>
        <strain evidence="4">JCM 16929</strain>
    </source>
</reference>
<accession>A0ABP6ZUM0</accession>
<proteinExistence type="predicted"/>
<dbReference type="EMBL" id="BAABAB010000014">
    <property type="protein sequence ID" value="GAA3618437.1"/>
    <property type="molecule type" value="Genomic_DNA"/>
</dbReference>
<dbReference type="PANTHER" id="PTHR43798:SF31">
    <property type="entry name" value="AB HYDROLASE SUPERFAMILY PROTEIN YCLE"/>
    <property type="match status" value="1"/>
</dbReference>
<evidence type="ECO:0000313" key="3">
    <source>
        <dbReference type="EMBL" id="GAA3618437.1"/>
    </source>
</evidence>
<dbReference type="Gene3D" id="3.40.50.1820">
    <property type="entry name" value="alpha/beta hydrolase"/>
    <property type="match status" value="1"/>
</dbReference>
<dbReference type="GO" id="GO:0016787">
    <property type="term" value="F:hydrolase activity"/>
    <property type="evidence" value="ECO:0007669"/>
    <property type="project" value="UniProtKB-KW"/>
</dbReference>
<dbReference type="PANTHER" id="PTHR43798">
    <property type="entry name" value="MONOACYLGLYCEROL LIPASE"/>
    <property type="match status" value="1"/>
</dbReference>
<sequence length="300" mass="32635">MTTSSAASPNPSASPAITAGLRERLDLILARFGRDRAAQTGCPTVLPGCEPYEGGDGPLGVLVLHGFTGAPPSVRPWADRLERDGFRVSVPRLPGHGTTWQEMNQTRWEDWYGEVESSFDELASRCEHTFVCGLSMGGGLALLLAARQGRRVAGLSLVNPSVHSTIAEQAERGPVMLTMPVIRHVVPSIAAIGGDIAIPDTSEGAYDRTPLNAAWSLTQLWKVIQKELPRVEQPIRIYRSRTDHVVGPSSLAIITERTRSRDLEVVHLERSYHVATLDYDADLIFSGTSEFFARLATAAK</sequence>
<keyword evidence="1 3" id="KW-0378">Hydrolase</keyword>
<name>A0ABP6ZUM0_9ACTN</name>
<evidence type="ECO:0000259" key="2">
    <source>
        <dbReference type="Pfam" id="PF12146"/>
    </source>
</evidence>
<dbReference type="Pfam" id="PF12146">
    <property type="entry name" value="Hydrolase_4"/>
    <property type="match status" value="1"/>
</dbReference>
<evidence type="ECO:0000313" key="4">
    <source>
        <dbReference type="Proteomes" id="UP001501490"/>
    </source>
</evidence>
<dbReference type="InterPro" id="IPR029058">
    <property type="entry name" value="AB_hydrolase_fold"/>
</dbReference>